<accession>A0ABR5YH54</accession>
<keyword evidence="3" id="KW-1185">Reference proteome</keyword>
<evidence type="ECO:0000256" key="1">
    <source>
        <dbReference type="SAM" id="Phobius"/>
    </source>
</evidence>
<proteinExistence type="predicted"/>
<gene>
    <name evidence="2" type="ORF">AVT10_02390</name>
</gene>
<feature type="transmembrane region" description="Helical" evidence="1">
    <location>
        <begin position="20"/>
        <end position="41"/>
    </location>
</feature>
<keyword evidence="1" id="KW-0472">Membrane</keyword>
<protein>
    <recommendedName>
        <fullName evidence="4">Iron uptake protein</fullName>
    </recommendedName>
</protein>
<dbReference type="Proteomes" id="UP000076609">
    <property type="component" value="Unassembled WGS sequence"/>
</dbReference>
<evidence type="ECO:0008006" key="4">
    <source>
        <dbReference type="Google" id="ProtNLM"/>
    </source>
</evidence>
<organism evidence="2 3">
    <name type="scientific">Sphingomonas hankookensis</name>
    <dbReference type="NCBI Taxonomy" id="563996"/>
    <lineage>
        <taxon>Bacteria</taxon>
        <taxon>Pseudomonadati</taxon>
        <taxon>Pseudomonadota</taxon>
        <taxon>Alphaproteobacteria</taxon>
        <taxon>Sphingomonadales</taxon>
        <taxon>Sphingomonadaceae</taxon>
        <taxon>Sphingomonas</taxon>
    </lineage>
</organism>
<keyword evidence="1" id="KW-0812">Transmembrane</keyword>
<feature type="transmembrane region" description="Helical" evidence="1">
    <location>
        <begin position="53"/>
        <end position="73"/>
    </location>
</feature>
<dbReference type="EMBL" id="LQQO01000001">
    <property type="protein sequence ID" value="KZE18891.1"/>
    <property type="molecule type" value="Genomic_DNA"/>
</dbReference>
<dbReference type="RefSeq" id="WP_066687809.1">
    <property type="nucleotide sequence ID" value="NZ_CP117025.1"/>
</dbReference>
<sequence length="104" mass="10865">MSAAGQVRHVLWRRVGDNALRLIAALPVGYAVASLWSMALARILPGDPVQATIAAALIALVLCALAAMWAYAARSGWRALWTLVVAGAVAGGICWGSIAVWGRI</sequence>
<feature type="transmembrane region" description="Helical" evidence="1">
    <location>
        <begin position="79"/>
        <end position="101"/>
    </location>
</feature>
<name>A0ABR5YH54_9SPHN</name>
<evidence type="ECO:0000313" key="2">
    <source>
        <dbReference type="EMBL" id="KZE18891.1"/>
    </source>
</evidence>
<evidence type="ECO:0000313" key="3">
    <source>
        <dbReference type="Proteomes" id="UP000076609"/>
    </source>
</evidence>
<reference evidence="3" key="1">
    <citation type="submission" date="2016-01" db="EMBL/GenBank/DDBJ databases">
        <title>Draft genome of Chromobacterium sp. F49.</title>
        <authorList>
            <person name="Hong K.W."/>
        </authorList>
    </citation>
    <scope>NUCLEOTIDE SEQUENCE [LARGE SCALE GENOMIC DNA]</scope>
    <source>
        <strain evidence="3">CN3</strain>
    </source>
</reference>
<comment type="caution">
    <text evidence="2">The sequence shown here is derived from an EMBL/GenBank/DDBJ whole genome shotgun (WGS) entry which is preliminary data.</text>
</comment>
<keyword evidence="1" id="KW-1133">Transmembrane helix</keyword>